<accession>A0A8J2KE26</accession>
<evidence type="ECO:0000313" key="1">
    <source>
        <dbReference type="EMBL" id="CAG7816061.1"/>
    </source>
</evidence>
<dbReference type="AlphaFoldDB" id="A0A8J2KE26"/>
<gene>
    <name evidence="1" type="ORF">AFUS01_LOCUS26698</name>
</gene>
<evidence type="ECO:0000313" key="2">
    <source>
        <dbReference type="Proteomes" id="UP000708208"/>
    </source>
</evidence>
<proteinExistence type="predicted"/>
<sequence length="406" mass="46797">MSESEKEKFEQVNYSQISMSRDSVLSGGYELGSELFQSQNTYELVLKHVRNENVFWDGKHSLQPVAVFRGTTRCFLTPFETILRKYVPRDYYLVKDEDMSVVLINEWFQPVDLRDVVGTLFKSGKRVNLFLRSRDFSLESSLTPKASSISSGKNLFERNVSSTVLQEVNCVQLNVQEMSGRKILWNSKSKSFESSVRLVFNRQELTGLKVDQILSNILATGYLENTEGVLEKQIWTDKIKVVGYKDAVDVLFLSANKCNLYLKYINSPEDQQWQEIVEAIDVFTEKVTSTDDELRKFYEDNHVFQDMGILKSKIQTDNRNEEEIERMMKKLEPKMNLALSLINLLDYDGTVTSDIKSMSKSVVNGIIKNSGDIKFDLYSTVSEASGFAIGEEMEQKPYIKPKFWDW</sequence>
<dbReference type="Proteomes" id="UP000708208">
    <property type="component" value="Unassembled WGS sequence"/>
</dbReference>
<keyword evidence="2" id="KW-1185">Reference proteome</keyword>
<comment type="caution">
    <text evidence="1">The sequence shown here is derived from an EMBL/GenBank/DDBJ whole genome shotgun (WGS) entry which is preliminary data.</text>
</comment>
<organism evidence="1 2">
    <name type="scientific">Allacma fusca</name>
    <dbReference type="NCBI Taxonomy" id="39272"/>
    <lineage>
        <taxon>Eukaryota</taxon>
        <taxon>Metazoa</taxon>
        <taxon>Ecdysozoa</taxon>
        <taxon>Arthropoda</taxon>
        <taxon>Hexapoda</taxon>
        <taxon>Collembola</taxon>
        <taxon>Symphypleona</taxon>
        <taxon>Sminthuridae</taxon>
        <taxon>Allacma</taxon>
    </lineage>
</organism>
<reference evidence="1" key="1">
    <citation type="submission" date="2021-06" db="EMBL/GenBank/DDBJ databases">
        <authorList>
            <person name="Hodson N. C."/>
            <person name="Mongue J. A."/>
            <person name="Jaron S. K."/>
        </authorList>
    </citation>
    <scope>NUCLEOTIDE SEQUENCE</scope>
</reference>
<name>A0A8J2KE26_9HEXA</name>
<dbReference type="EMBL" id="CAJVCH010359975">
    <property type="protein sequence ID" value="CAG7816061.1"/>
    <property type="molecule type" value="Genomic_DNA"/>
</dbReference>
<protein>
    <submittedName>
        <fullName evidence="1">Uncharacterized protein</fullName>
    </submittedName>
</protein>